<organism evidence="1">
    <name type="scientific">Fervidicoccus fontis</name>
    <dbReference type="NCBI Taxonomy" id="683846"/>
    <lineage>
        <taxon>Archaea</taxon>
        <taxon>Thermoproteota</taxon>
        <taxon>Thermoprotei</taxon>
        <taxon>Fervidicoccales</taxon>
        <taxon>Fervidicoccaceae</taxon>
        <taxon>Fervidicoccus</taxon>
    </lineage>
</organism>
<reference evidence="1" key="1">
    <citation type="journal article" date="2020" name="mSystems">
        <title>Genome- and Community-Level Interaction Insights into Carbon Utilization and Element Cycling Functions of Hydrothermarchaeota in Hydrothermal Sediment.</title>
        <authorList>
            <person name="Zhou Z."/>
            <person name="Liu Y."/>
            <person name="Xu W."/>
            <person name="Pan J."/>
            <person name="Luo Z.H."/>
            <person name="Li M."/>
        </authorList>
    </citation>
    <scope>NUCLEOTIDE SEQUENCE [LARGE SCALE GENOMIC DNA]</scope>
    <source>
        <strain evidence="1">SpSt-1259</strain>
    </source>
</reference>
<dbReference type="Pfam" id="PF04242">
    <property type="entry name" value="DUF424"/>
    <property type="match status" value="1"/>
</dbReference>
<gene>
    <name evidence="1" type="ORF">ENO36_03045</name>
</gene>
<proteinExistence type="predicted"/>
<evidence type="ECO:0000313" key="1">
    <source>
        <dbReference type="EMBL" id="HEU97815.1"/>
    </source>
</evidence>
<sequence length="102" mass="11193">MADLYSLKIIKTESSKTVLVCDAELLGKKFTESKGVLDISEEYYGGEIVEEEAVMTELINADYISLVGERSVNLGVKSGMIHPEAVTRISGIPYAIFVNTLF</sequence>
<dbReference type="Proteomes" id="UP000885664">
    <property type="component" value="Unassembled WGS sequence"/>
</dbReference>
<dbReference type="AlphaFoldDB" id="A0A7C2YYL2"/>
<dbReference type="EMBL" id="DSFE01000067">
    <property type="protein sequence ID" value="HEU97815.1"/>
    <property type="molecule type" value="Genomic_DNA"/>
</dbReference>
<name>A0A7C2YYL2_9CREN</name>
<protein>
    <submittedName>
        <fullName evidence="1">DUF424 family protein</fullName>
    </submittedName>
</protein>
<comment type="caution">
    <text evidence="1">The sequence shown here is derived from an EMBL/GenBank/DDBJ whole genome shotgun (WGS) entry which is preliminary data.</text>
</comment>
<dbReference type="InterPro" id="IPR007355">
    <property type="entry name" value="DUF424"/>
</dbReference>
<dbReference type="Gene3D" id="3.30.1860.10">
    <property type="entry name" value="uncharacterized conserved protein from methanopyrus kandleri domain like"/>
    <property type="match status" value="1"/>
</dbReference>
<accession>A0A7C2YYL2</accession>